<dbReference type="InterPro" id="IPR011051">
    <property type="entry name" value="RmlC_Cupin_sf"/>
</dbReference>
<dbReference type="SUPFAM" id="SSF53474">
    <property type="entry name" value="alpha/beta-Hydrolases"/>
    <property type="match status" value="1"/>
</dbReference>
<dbReference type="Proteomes" id="UP000198582">
    <property type="component" value="Unassembled WGS sequence"/>
</dbReference>
<dbReference type="PANTHER" id="PTHR36440">
    <property type="entry name" value="PUTATIVE (AFU_ORTHOLOGUE AFUA_8G07350)-RELATED"/>
    <property type="match status" value="1"/>
</dbReference>
<organism evidence="3 4">
    <name type="scientific">Amycolatopsis saalfeldensis</name>
    <dbReference type="NCBI Taxonomy" id="394193"/>
    <lineage>
        <taxon>Bacteria</taxon>
        <taxon>Bacillati</taxon>
        <taxon>Actinomycetota</taxon>
        <taxon>Actinomycetes</taxon>
        <taxon>Pseudonocardiales</taxon>
        <taxon>Pseudonocardiaceae</taxon>
        <taxon>Amycolatopsis</taxon>
    </lineage>
</organism>
<dbReference type="AlphaFoldDB" id="A0A1H8STT6"/>
<evidence type="ECO:0000259" key="2">
    <source>
        <dbReference type="Pfam" id="PF12697"/>
    </source>
</evidence>
<protein>
    <submittedName>
        <fullName evidence="3">Pimeloyl-ACP methyl ester carboxylesterase</fullName>
    </submittedName>
</protein>
<feature type="domain" description="AB hydrolase-1" evidence="2">
    <location>
        <begin position="185"/>
        <end position="424"/>
    </location>
</feature>
<accession>A0A1H8STT6</accession>
<dbReference type="InterPro" id="IPR000073">
    <property type="entry name" value="AB_hydrolase_1"/>
</dbReference>
<dbReference type="EMBL" id="FOEF01000002">
    <property type="protein sequence ID" value="SEO81896.1"/>
    <property type="molecule type" value="Genomic_DNA"/>
</dbReference>
<gene>
    <name evidence="3" type="ORF">SAMN04489732_102272</name>
</gene>
<dbReference type="GO" id="GO:0003824">
    <property type="term" value="F:catalytic activity"/>
    <property type="evidence" value="ECO:0007669"/>
    <property type="project" value="UniProtKB-ARBA"/>
</dbReference>
<dbReference type="Gene3D" id="3.40.50.1820">
    <property type="entry name" value="alpha/beta hydrolase"/>
    <property type="match status" value="1"/>
</dbReference>
<proteinExistence type="predicted"/>
<keyword evidence="4" id="KW-1185">Reference proteome</keyword>
<dbReference type="PRINTS" id="PR00111">
    <property type="entry name" value="ABHYDROLASE"/>
</dbReference>
<dbReference type="InterPro" id="IPR053146">
    <property type="entry name" value="QDO-like"/>
</dbReference>
<dbReference type="InterPro" id="IPR013096">
    <property type="entry name" value="Cupin_2"/>
</dbReference>
<evidence type="ECO:0000313" key="3">
    <source>
        <dbReference type="EMBL" id="SEO81896.1"/>
    </source>
</evidence>
<dbReference type="InterPro" id="IPR014710">
    <property type="entry name" value="RmlC-like_jellyroll"/>
</dbReference>
<evidence type="ECO:0000259" key="1">
    <source>
        <dbReference type="Pfam" id="PF07883"/>
    </source>
</evidence>
<dbReference type="OrthoDB" id="9791637at2"/>
<reference evidence="3 4" key="1">
    <citation type="submission" date="2016-10" db="EMBL/GenBank/DDBJ databases">
        <authorList>
            <person name="de Groot N.N."/>
        </authorList>
    </citation>
    <scope>NUCLEOTIDE SEQUENCE [LARGE SCALE GENOMIC DNA]</scope>
    <source>
        <strain evidence="3 4">DSM 44993</strain>
    </source>
</reference>
<dbReference type="PANTHER" id="PTHR36440:SF1">
    <property type="entry name" value="PUTATIVE (AFU_ORTHOLOGUE AFUA_8G07350)-RELATED"/>
    <property type="match status" value="1"/>
</dbReference>
<dbReference type="Pfam" id="PF07883">
    <property type="entry name" value="Cupin_2"/>
    <property type="match status" value="1"/>
</dbReference>
<name>A0A1H8STT6_9PSEU</name>
<evidence type="ECO:0000313" key="4">
    <source>
        <dbReference type="Proteomes" id="UP000198582"/>
    </source>
</evidence>
<dbReference type="InterPro" id="IPR029058">
    <property type="entry name" value="AB_hydrolase_fold"/>
</dbReference>
<sequence length="432" mass="45673">MTSIAIVGPEAGEITLNGPIRLRILEDGSTTGHRLGVGELVVAPHVTGPPQHRHAAHDEGFYVVRGTVRFTVGEDSYDAEAGSLVMVPPGAPHTFANPGDEPAVILNTFTPDLYVQYFRDLRDFAAEAGRPANGAEIAEIMGNYQTEAATTYAGDDPATPVEIEDCHLDDDLVIRVESRGSGRPVLLVHGGAGPASVAGLAAALAARGVRVLTPVLPGFDGTPGSGQVRDVADLARAFRRLIEALDLRDVLVAGNSVGGWIAARMGVDEQEARDTAPEGVRRVGGLVLLNAVGIAVDGHPITDLSAEPPSRLADLVFHDPDPFRLDPATMPPGQLAAMKDNAAALDRYAGNPYMHDPRLRARLESVRLPVRVAWGESDGIVDVAYGRAYAASFAGEHDEGAKFAVIREAGHQPQLEQPERTADVVLGVDITH</sequence>
<dbReference type="STRING" id="394193.SAMN04489732_102272"/>
<dbReference type="SUPFAM" id="SSF51182">
    <property type="entry name" value="RmlC-like cupins"/>
    <property type="match status" value="1"/>
</dbReference>
<dbReference type="Pfam" id="PF12697">
    <property type="entry name" value="Abhydrolase_6"/>
    <property type="match status" value="1"/>
</dbReference>
<dbReference type="RefSeq" id="WP_091613612.1">
    <property type="nucleotide sequence ID" value="NZ_FOEF01000002.1"/>
</dbReference>
<feature type="domain" description="Cupin type-2" evidence="1">
    <location>
        <begin position="41"/>
        <end position="108"/>
    </location>
</feature>
<dbReference type="Gene3D" id="2.60.120.10">
    <property type="entry name" value="Jelly Rolls"/>
    <property type="match status" value="1"/>
</dbReference>